<accession>A0A9P4VSG6</accession>
<reference evidence="2" key="1">
    <citation type="journal article" date="2020" name="Stud. Mycol.">
        <title>101 Dothideomycetes genomes: a test case for predicting lifestyles and emergence of pathogens.</title>
        <authorList>
            <person name="Haridas S."/>
            <person name="Albert R."/>
            <person name="Binder M."/>
            <person name="Bloem J."/>
            <person name="Labutti K."/>
            <person name="Salamov A."/>
            <person name="Andreopoulos B."/>
            <person name="Baker S."/>
            <person name="Barry K."/>
            <person name="Bills G."/>
            <person name="Bluhm B."/>
            <person name="Cannon C."/>
            <person name="Castanera R."/>
            <person name="Culley D."/>
            <person name="Daum C."/>
            <person name="Ezra D."/>
            <person name="Gonzalez J."/>
            <person name="Henrissat B."/>
            <person name="Kuo A."/>
            <person name="Liang C."/>
            <person name="Lipzen A."/>
            <person name="Lutzoni F."/>
            <person name="Magnuson J."/>
            <person name="Mondo S."/>
            <person name="Nolan M."/>
            <person name="Ohm R."/>
            <person name="Pangilinan J."/>
            <person name="Park H.-J."/>
            <person name="Ramirez L."/>
            <person name="Alfaro M."/>
            <person name="Sun H."/>
            <person name="Tritt A."/>
            <person name="Yoshinaga Y."/>
            <person name="Zwiers L.-H."/>
            <person name="Turgeon B."/>
            <person name="Goodwin S."/>
            <person name="Spatafora J."/>
            <person name="Crous P."/>
            <person name="Grigoriev I."/>
        </authorList>
    </citation>
    <scope>NUCLEOTIDE SEQUENCE</scope>
    <source>
        <strain evidence="2">CBS 101060</strain>
    </source>
</reference>
<keyword evidence="3" id="KW-1185">Reference proteome</keyword>
<gene>
    <name evidence="2" type="ORF">M501DRAFT_1013392</name>
</gene>
<dbReference type="AlphaFoldDB" id="A0A9P4VSG6"/>
<evidence type="ECO:0000313" key="3">
    <source>
        <dbReference type="Proteomes" id="UP000799429"/>
    </source>
</evidence>
<protein>
    <submittedName>
        <fullName evidence="2">Uncharacterized protein</fullName>
    </submittedName>
</protein>
<sequence length="220" mass="25907">MVAAKEQAKKSHSAKTPDWLKKNQNKKRKEKSKAGKAHHKAASSSKTIEDARLATQAFKKRMAEARAVQRHEKYNRKQHTLWHAGPVKAEIEEHFKIPKDLHPQLHCLPPEFGTMNYFYEPLDNYFRANSRLDLIELEFHLSYELNFKHAMFLLHFGFHFSYTFDVKFRSADFIHRYTHQVQDSGLDSTFPTDIFIKFTDNIDEMKSTPGSFAKREEFCR</sequence>
<comment type="caution">
    <text evidence="2">The sequence shown here is derived from an EMBL/GenBank/DDBJ whole genome shotgun (WGS) entry which is preliminary data.</text>
</comment>
<feature type="region of interest" description="Disordered" evidence="1">
    <location>
        <begin position="1"/>
        <end position="49"/>
    </location>
</feature>
<evidence type="ECO:0000256" key="1">
    <source>
        <dbReference type="SAM" id="MobiDB-lite"/>
    </source>
</evidence>
<evidence type="ECO:0000313" key="2">
    <source>
        <dbReference type="EMBL" id="KAF2842023.1"/>
    </source>
</evidence>
<dbReference type="EMBL" id="MU006090">
    <property type="protein sequence ID" value="KAF2842023.1"/>
    <property type="molecule type" value="Genomic_DNA"/>
</dbReference>
<organism evidence="2 3">
    <name type="scientific">Patellaria atrata CBS 101060</name>
    <dbReference type="NCBI Taxonomy" id="1346257"/>
    <lineage>
        <taxon>Eukaryota</taxon>
        <taxon>Fungi</taxon>
        <taxon>Dikarya</taxon>
        <taxon>Ascomycota</taxon>
        <taxon>Pezizomycotina</taxon>
        <taxon>Dothideomycetes</taxon>
        <taxon>Dothideomycetes incertae sedis</taxon>
        <taxon>Patellariales</taxon>
        <taxon>Patellariaceae</taxon>
        <taxon>Patellaria</taxon>
    </lineage>
</organism>
<proteinExistence type="predicted"/>
<dbReference type="Proteomes" id="UP000799429">
    <property type="component" value="Unassembled WGS sequence"/>
</dbReference>
<feature type="compositionally biased region" description="Basic residues" evidence="1">
    <location>
        <begin position="23"/>
        <end position="41"/>
    </location>
</feature>
<name>A0A9P4VSG6_9PEZI</name>